<gene>
    <name evidence="1" type="ORF">GcC1_136002</name>
</gene>
<dbReference type="EMBL" id="MCBR01013670">
    <property type="protein sequence ID" value="RKF63806.1"/>
    <property type="molecule type" value="Genomic_DNA"/>
</dbReference>
<dbReference type="AlphaFoldDB" id="A0A420I2E1"/>
<evidence type="ECO:0000313" key="1">
    <source>
        <dbReference type="EMBL" id="RKF63806.1"/>
    </source>
</evidence>
<comment type="caution">
    <text evidence="1">The sequence shown here is derived from an EMBL/GenBank/DDBJ whole genome shotgun (WGS) entry which is preliminary data.</text>
</comment>
<dbReference type="Proteomes" id="UP000285405">
    <property type="component" value="Unassembled WGS sequence"/>
</dbReference>
<accession>A0A420I2E1</accession>
<name>A0A420I2E1_9PEZI</name>
<sequence length="123" mass="14155">MSEGNWAIACDPKNRIFKEDKSGVLRRPVRSSYELSERLDTTIFLHFFSETYSQRRESDIGPSISCEFMNRFLETEARTLYCIGKSLCASMNFCIHASSSPKEKNFTTAVKSYYTHSVSKKNL</sequence>
<evidence type="ECO:0000313" key="2">
    <source>
        <dbReference type="Proteomes" id="UP000285405"/>
    </source>
</evidence>
<protein>
    <submittedName>
        <fullName evidence="1">Uncharacterized protein</fullName>
    </submittedName>
</protein>
<organism evidence="1 2">
    <name type="scientific">Golovinomyces cichoracearum</name>
    <dbReference type="NCBI Taxonomy" id="62708"/>
    <lineage>
        <taxon>Eukaryota</taxon>
        <taxon>Fungi</taxon>
        <taxon>Dikarya</taxon>
        <taxon>Ascomycota</taxon>
        <taxon>Pezizomycotina</taxon>
        <taxon>Leotiomycetes</taxon>
        <taxon>Erysiphales</taxon>
        <taxon>Erysiphaceae</taxon>
        <taxon>Golovinomyces</taxon>
    </lineage>
</organism>
<proteinExistence type="predicted"/>
<reference evidence="1 2" key="1">
    <citation type="journal article" date="2018" name="BMC Genomics">
        <title>Comparative genome analyses reveal sequence features reflecting distinct modes of host-adaptation between dicot and monocot powdery mildew.</title>
        <authorList>
            <person name="Wu Y."/>
            <person name="Ma X."/>
            <person name="Pan Z."/>
            <person name="Kale S.D."/>
            <person name="Song Y."/>
            <person name="King H."/>
            <person name="Zhang Q."/>
            <person name="Presley C."/>
            <person name="Deng X."/>
            <person name="Wei C.I."/>
            <person name="Xiao S."/>
        </authorList>
    </citation>
    <scope>NUCLEOTIDE SEQUENCE [LARGE SCALE GENOMIC DNA]</scope>
    <source>
        <strain evidence="1">UCSC1</strain>
    </source>
</reference>